<evidence type="ECO:0000313" key="10">
    <source>
        <dbReference type="Proteomes" id="UP000647241"/>
    </source>
</evidence>
<dbReference type="GO" id="GO:0016020">
    <property type="term" value="C:membrane"/>
    <property type="evidence" value="ECO:0007669"/>
    <property type="project" value="UniProtKB-SubCell"/>
</dbReference>
<evidence type="ECO:0000259" key="8">
    <source>
        <dbReference type="Pfam" id="PF00263"/>
    </source>
</evidence>
<dbReference type="PROSITE" id="PS50005">
    <property type="entry name" value="TPR"/>
    <property type="match status" value="1"/>
</dbReference>
<dbReference type="GO" id="GO:0015627">
    <property type="term" value="C:type II protein secretion system complex"/>
    <property type="evidence" value="ECO:0007669"/>
    <property type="project" value="TreeGrafter"/>
</dbReference>
<dbReference type="InterPro" id="IPR050810">
    <property type="entry name" value="Bact_Secretion_Sys_Channel"/>
</dbReference>
<reference evidence="9" key="1">
    <citation type="journal article" date="2014" name="Int. J. Syst. Evol. Microbiol.">
        <title>Complete genome sequence of Corynebacterium casei LMG S-19264T (=DSM 44701T), isolated from a smear-ripened cheese.</title>
        <authorList>
            <consortium name="US DOE Joint Genome Institute (JGI-PGF)"/>
            <person name="Walter F."/>
            <person name="Albersmeier A."/>
            <person name="Kalinowski J."/>
            <person name="Ruckert C."/>
        </authorList>
    </citation>
    <scope>NUCLEOTIDE SEQUENCE</scope>
    <source>
        <strain evidence="9">CGMCC 1.12997</strain>
    </source>
</reference>
<reference evidence="9" key="2">
    <citation type="submission" date="2020-09" db="EMBL/GenBank/DDBJ databases">
        <authorList>
            <person name="Sun Q."/>
            <person name="Zhou Y."/>
        </authorList>
    </citation>
    <scope>NUCLEOTIDE SEQUENCE</scope>
    <source>
        <strain evidence="9">CGMCC 1.12997</strain>
    </source>
</reference>
<feature type="repeat" description="TPR" evidence="4">
    <location>
        <begin position="54"/>
        <end position="87"/>
    </location>
</feature>
<dbReference type="PANTHER" id="PTHR30332">
    <property type="entry name" value="PROBABLE GENERAL SECRETION PATHWAY PROTEIN D"/>
    <property type="match status" value="1"/>
</dbReference>
<dbReference type="SUPFAM" id="SSF48452">
    <property type="entry name" value="TPR-like"/>
    <property type="match status" value="1"/>
</dbReference>
<evidence type="ECO:0000256" key="2">
    <source>
        <dbReference type="ARBA" id="ARBA00022729"/>
    </source>
</evidence>
<dbReference type="Gene3D" id="1.25.40.10">
    <property type="entry name" value="Tetratricopeptide repeat domain"/>
    <property type="match status" value="1"/>
</dbReference>
<proteinExistence type="inferred from homology"/>
<evidence type="ECO:0000256" key="7">
    <source>
        <dbReference type="SAM" id="SignalP"/>
    </source>
</evidence>
<feature type="signal peptide" evidence="7">
    <location>
        <begin position="1"/>
        <end position="30"/>
    </location>
</feature>
<accession>A0A917HDV7</accession>
<feature type="chain" id="PRO_5037688475" description="Type II/III secretion system secretin-like domain-containing protein" evidence="7">
    <location>
        <begin position="31"/>
        <end position="640"/>
    </location>
</feature>
<dbReference type="RefSeq" id="WP_188553849.1">
    <property type="nucleotide sequence ID" value="NZ_BMGT01000002.1"/>
</dbReference>
<keyword evidence="3" id="KW-0472">Membrane</keyword>
<dbReference type="InterPro" id="IPR004846">
    <property type="entry name" value="T2SS/T3SS_dom"/>
</dbReference>
<keyword evidence="4" id="KW-0802">TPR repeat</keyword>
<keyword evidence="2 7" id="KW-0732">Signal</keyword>
<comment type="caution">
    <text evidence="9">The sequence shown here is derived from an EMBL/GenBank/DDBJ whole genome shotgun (WGS) entry which is preliminary data.</text>
</comment>
<dbReference type="Pfam" id="PF00263">
    <property type="entry name" value="Secretin"/>
    <property type="match status" value="1"/>
</dbReference>
<dbReference type="InterPro" id="IPR011990">
    <property type="entry name" value="TPR-like_helical_dom_sf"/>
</dbReference>
<gene>
    <name evidence="9" type="ORF">GCM10011585_18400</name>
</gene>
<dbReference type="AlphaFoldDB" id="A0A917HDV7"/>
<evidence type="ECO:0000256" key="1">
    <source>
        <dbReference type="ARBA" id="ARBA00004370"/>
    </source>
</evidence>
<keyword evidence="10" id="KW-1185">Reference proteome</keyword>
<evidence type="ECO:0000313" key="9">
    <source>
        <dbReference type="EMBL" id="GGG75853.1"/>
    </source>
</evidence>
<dbReference type="InterPro" id="IPR019734">
    <property type="entry name" value="TPR_rpt"/>
</dbReference>
<dbReference type="Proteomes" id="UP000647241">
    <property type="component" value="Unassembled WGS sequence"/>
</dbReference>
<feature type="domain" description="Type II/III secretion system secretin-like" evidence="8">
    <location>
        <begin position="435"/>
        <end position="620"/>
    </location>
</feature>
<name>A0A917HDV7_9BACT</name>
<evidence type="ECO:0000256" key="6">
    <source>
        <dbReference type="SAM" id="MobiDB-lite"/>
    </source>
</evidence>
<evidence type="ECO:0000256" key="5">
    <source>
        <dbReference type="RuleBase" id="RU004003"/>
    </source>
</evidence>
<evidence type="ECO:0000256" key="4">
    <source>
        <dbReference type="PROSITE-ProRule" id="PRU00339"/>
    </source>
</evidence>
<feature type="region of interest" description="Disordered" evidence="6">
    <location>
        <begin position="32"/>
        <end position="52"/>
    </location>
</feature>
<dbReference type="PANTHER" id="PTHR30332:SF24">
    <property type="entry name" value="SECRETIN GSPD-RELATED"/>
    <property type="match status" value="1"/>
</dbReference>
<dbReference type="EMBL" id="BMGT01000002">
    <property type="protein sequence ID" value="GGG75853.1"/>
    <property type="molecule type" value="Genomic_DNA"/>
</dbReference>
<dbReference type="GO" id="GO:0009306">
    <property type="term" value="P:protein secretion"/>
    <property type="evidence" value="ECO:0007669"/>
    <property type="project" value="InterPro"/>
</dbReference>
<evidence type="ECO:0000256" key="3">
    <source>
        <dbReference type="ARBA" id="ARBA00023136"/>
    </source>
</evidence>
<organism evidence="9 10">
    <name type="scientific">Edaphobacter dinghuensis</name>
    <dbReference type="NCBI Taxonomy" id="1560005"/>
    <lineage>
        <taxon>Bacteria</taxon>
        <taxon>Pseudomonadati</taxon>
        <taxon>Acidobacteriota</taxon>
        <taxon>Terriglobia</taxon>
        <taxon>Terriglobales</taxon>
        <taxon>Acidobacteriaceae</taxon>
        <taxon>Edaphobacter</taxon>
    </lineage>
</organism>
<comment type="subcellular location">
    <subcellularLocation>
        <location evidence="1">Membrane</location>
    </subcellularLocation>
</comment>
<sequence>MISPLQSRLTAMTRGTTACALLGLSLTALAQKPPAAPAPSPTHTAPTKNQVRRAEDAYLAGARLLERNDLTAALAQFEKAATLNPDNNDYAVAATLAREHRVTELVQGAAKAHLLGQETKAETLLTEARLLDPQNRIVTQHKAPGALPVTFHPEVEPWIKQPASIAGPITLMPEPGVKSFHLQADSEAVLQQVMTSYGIRAVFDDSLPHQQIRFNLESVPYEQAVRVLFEMCGLFAVPLDAKSVMVAKDTPENRERLERQLQETISIPGMTATEINDLGNVLRNVFEIKQLTVEKGLGDLVLRAPEDTLKAVNLTLADLIDGGSQIMIEVKFYAIDKTRQRNIGLQLPQQLGLYSVAGEASNIVSQNQTLVNQAIAEGLVPAGASNVEIALALIGSGLVQSSLLTSTIGAFGGGLTQAGVTADVFPKLNLALNSSDSRALDDIQVRVGDGQTADFRVGTRYPITTSTYTTGATASTASLAGVTVNGVSASSLLSQLTGSSAGVTIPQIQYEDLGLTLKATPTVQKSGTVRMHIELKIEALAGTALNNIPVLASRQFSSDITVDDGKAALFVSSLSKTESSAVSGLPGLGELPGFQSTTSDKVAETDSSDLVLLITPRVVRRRSNIIAGPRIALNLPQQPD</sequence>
<comment type="similarity">
    <text evidence="5">Belongs to the bacterial secretin family.</text>
</comment>
<protein>
    <recommendedName>
        <fullName evidence="8">Type II/III secretion system secretin-like domain-containing protein</fullName>
    </recommendedName>
</protein>